<keyword evidence="2 7" id="KW-0255">Endonuclease</keyword>
<evidence type="ECO:0000256" key="2">
    <source>
        <dbReference type="ARBA" id="ARBA00022759"/>
    </source>
</evidence>
<reference evidence="7 8" key="1">
    <citation type="submission" date="2018-08" db="EMBL/GenBank/DDBJ databases">
        <title>Genomic Encyclopedia of Type Strains, Phase IV (KMG-IV): sequencing the most valuable type-strain genomes for metagenomic binning, comparative biology and taxonomic classification.</title>
        <authorList>
            <person name="Goeker M."/>
        </authorList>
    </citation>
    <scope>NUCLEOTIDE SEQUENCE [LARGE SCALE GENOMIC DNA]</scope>
    <source>
        <strain evidence="7 8">DSM 23923</strain>
    </source>
</reference>
<comment type="caution">
    <text evidence="7">The sequence shown here is derived from an EMBL/GenBank/DDBJ whole genome shotgun (WGS) entry which is preliminary data.</text>
</comment>
<evidence type="ECO:0000256" key="3">
    <source>
        <dbReference type="ARBA" id="ARBA00022763"/>
    </source>
</evidence>
<protein>
    <submittedName>
        <fullName evidence="7">T/G mismatch-specific endonuclease</fullName>
    </submittedName>
</protein>
<evidence type="ECO:0000256" key="6">
    <source>
        <dbReference type="ARBA" id="ARBA00029466"/>
    </source>
</evidence>
<dbReference type="InterPro" id="IPR004603">
    <property type="entry name" value="DNA_mismatch_endonuc_vsr"/>
</dbReference>
<evidence type="ECO:0000256" key="4">
    <source>
        <dbReference type="ARBA" id="ARBA00022801"/>
    </source>
</evidence>
<keyword evidence="5" id="KW-0234">DNA repair</keyword>
<dbReference type="CDD" id="cd00221">
    <property type="entry name" value="Vsr"/>
    <property type="match status" value="1"/>
</dbReference>
<dbReference type="InterPro" id="IPR011335">
    <property type="entry name" value="Restrct_endonuc-II-like"/>
</dbReference>
<keyword evidence="3" id="KW-0227">DNA damage</keyword>
<dbReference type="EMBL" id="QUMS01000001">
    <property type="protein sequence ID" value="REG11294.1"/>
    <property type="molecule type" value="Genomic_DNA"/>
</dbReference>
<dbReference type="GO" id="GO:0004519">
    <property type="term" value="F:endonuclease activity"/>
    <property type="evidence" value="ECO:0007669"/>
    <property type="project" value="UniProtKB-KW"/>
</dbReference>
<sequence length="150" mass="17750">MTDVFDKEKRSQIMSLNRGHGNKSTEIEFQNLLNQNNISGWNAVPKNIIGKPDFAFINEKIAIFIDGCFWHGCTKCKNIPKTNTEFWQNKIGKTVDRDKHNNKELRNNGWIVIRIWEHDLKNNLQKERIIKSLNIRIKIRRFARSLKFIN</sequence>
<evidence type="ECO:0000256" key="5">
    <source>
        <dbReference type="ARBA" id="ARBA00023204"/>
    </source>
</evidence>
<dbReference type="Pfam" id="PF03852">
    <property type="entry name" value="Vsr"/>
    <property type="match status" value="1"/>
</dbReference>
<accession>A0A3E0AI99</accession>
<dbReference type="Gene3D" id="3.40.960.10">
    <property type="entry name" value="VSR Endonuclease"/>
    <property type="match status" value="1"/>
</dbReference>
<dbReference type="AlphaFoldDB" id="A0A3E0AI99"/>
<evidence type="ECO:0000313" key="8">
    <source>
        <dbReference type="Proteomes" id="UP000256388"/>
    </source>
</evidence>
<keyword evidence="4" id="KW-0378">Hydrolase</keyword>
<proteinExistence type="inferred from homology"/>
<dbReference type="OrthoDB" id="9801520at2"/>
<keyword evidence="1" id="KW-0540">Nuclease</keyword>
<dbReference type="RefSeq" id="WP_116224431.1">
    <property type="nucleotide sequence ID" value="NZ_AP018437.1"/>
</dbReference>
<organism evidence="7 8">
    <name type="scientific">Pelolinea submarina</name>
    <dbReference type="NCBI Taxonomy" id="913107"/>
    <lineage>
        <taxon>Bacteria</taxon>
        <taxon>Bacillati</taxon>
        <taxon>Chloroflexota</taxon>
        <taxon>Anaerolineae</taxon>
        <taxon>Anaerolineales</taxon>
        <taxon>Anaerolineaceae</taxon>
        <taxon>Pelolinea</taxon>
    </lineage>
</organism>
<comment type="similarity">
    <text evidence="6">Belongs to the Vsr family.</text>
</comment>
<gene>
    <name evidence="7" type="ORF">DFR64_1172</name>
</gene>
<evidence type="ECO:0000256" key="1">
    <source>
        <dbReference type="ARBA" id="ARBA00022722"/>
    </source>
</evidence>
<name>A0A3E0AI99_9CHLR</name>
<evidence type="ECO:0000313" key="7">
    <source>
        <dbReference type="EMBL" id="REG11294.1"/>
    </source>
</evidence>
<dbReference type="GO" id="GO:0016787">
    <property type="term" value="F:hydrolase activity"/>
    <property type="evidence" value="ECO:0007669"/>
    <property type="project" value="UniProtKB-KW"/>
</dbReference>
<dbReference type="Proteomes" id="UP000256388">
    <property type="component" value="Unassembled WGS sequence"/>
</dbReference>
<dbReference type="GO" id="GO:0006298">
    <property type="term" value="P:mismatch repair"/>
    <property type="evidence" value="ECO:0007669"/>
    <property type="project" value="InterPro"/>
</dbReference>
<keyword evidence="8" id="KW-1185">Reference proteome</keyword>
<dbReference type="SUPFAM" id="SSF52980">
    <property type="entry name" value="Restriction endonuclease-like"/>
    <property type="match status" value="1"/>
</dbReference>
<dbReference type="NCBIfam" id="TIGR00632">
    <property type="entry name" value="vsr"/>
    <property type="match status" value="1"/>
</dbReference>